<dbReference type="GO" id="GO:1990072">
    <property type="term" value="C:TRAPPIII protein complex"/>
    <property type="evidence" value="ECO:0007669"/>
    <property type="project" value="TreeGrafter"/>
</dbReference>
<evidence type="ECO:0000313" key="10">
    <source>
        <dbReference type="Proteomes" id="UP000186303"/>
    </source>
</evidence>
<dbReference type="VEuPathDB" id="FungiDB:MSYG_0082"/>
<dbReference type="GO" id="GO:0006888">
    <property type="term" value="P:endoplasmic reticulum to Golgi vesicle-mediated transport"/>
    <property type="evidence" value="ECO:0007669"/>
    <property type="project" value="TreeGrafter"/>
</dbReference>
<dbReference type="PIRSF" id="PIRSF017479">
    <property type="entry name" value="TRAPP_I_complex_Trs31"/>
    <property type="match status" value="1"/>
</dbReference>
<evidence type="ECO:0000256" key="3">
    <source>
        <dbReference type="ARBA" id="ARBA00022448"/>
    </source>
</evidence>
<gene>
    <name evidence="9" type="ORF">MSYG_0082</name>
</gene>
<organism evidence="9 10">
    <name type="scientific">Malassezia sympodialis (strain ATCC 42132)</name>
    <name type="common">Atopic eczema-associated yeast</name>
    <dbReference type="NCBI Taxonomy" id="1230383"/>
    <lineage>
        <taxon>Eukaryota</taxon>
        <taxon>Fungi</taxon>
        <taxon>Dikarya</taxon>
        <taxon>Basidiomycota</taxon>
        <taxon>Ustilaginomycotina</taxon>
        <taxon>Malasseziomycetes</taxon>
        <taxon>Malasseziales</taxon>
        <taxon>Malasseziaceae</taxon>
        <taxon>Malassezia</taxon>
    </lineage>
</organism>
<evidence type="ECO:0000256" key="2">
    <source>
        <dbReference type="ARBA" id="ARBA00006218"/>
    </source>
</evidence>
<dbReference type="GO" id="GO:1990070">
    <property type="term" value="C:TRAPPI protein complex"/>
    <property type="evidence" value="ECO:0007669"/>
    <property type="project" value="TreeGrafter"/>
</dbReference>
<protein>
    <recommendedName>
        <fullName evidence="7">Trafficking protein particle complex subunit</fullName>
    </recommendedName>
</protein>
<dbReference type="GO" id="GO:0005783">
    <property type="term" value="C:endoplasmic reticulum"/>
    <property type="evidence" value="ECO:0007669"/>
    <property type="project" value="UniProtKB-SubCell"/>
</dbReference>
<dbReference type="STRING" id="1230383.A0A1M7ZZY9"/>
<dbReference type="FunFam" id="3.30.1380.20:FF:000002">
    <property type="entry name" value="Trafficking protein particle complex subunit"/>
    <property type="match status" value="1"/>
</dbReference>
<name>A0A1M7ZZY9_MALS4</name>
<dbReference type="SUPFAM" id="SSF111126">
    <property type="entry name" value="Ligand-binding domain in the NO signalling and Golgi transport"/>
    <property type="match status" value="1"/>
</dbReference>
<dbReference type="GO" id="GO:1990071">
    <property type="term" value="C:TRAPPII protein complex"/>
    <property type="evidence" value="ECO:0007669"/>
    <property type="project" value="TreeGrafter"/>
</dbReference>
<dbReference type="InterPro" id="IPR024096">
    <property type="entry name" value="NO_sig/Golgi_transp_ligand-bd"/>
</dbReference>
<dbReference type="OrthoDB" id="10254842at2759"/>
<dbReference type="OMA" id="YMVKFDD"/>
<sequence>MASPWTAAYAVSSPRASVSLMGTDGARRASASTTASAPDVLDRPRDKTRADEVSQSALQFLFAEMVSYCQERVSGIADFERLLGSMGRRVGIRLLILITHRTQTASNPKRPQRDTRLLKTLLWLHTTFWKTAFGFQADSLERSTEIERTDEYMISSNKPLFASGISVPKDMSQLSIEAFTAGIVEGALEGLGFPARVTAHAVPTDAYPDRTTILIKLDKSVMEREVAMGGP</sequence>
<dbReference type="Proteomes" id="UP000186303">
    <property type="component" value="Chromosome 1"/>
</dbReference>
<evidence type="ECO:0000256" key="8">
    <source>
        <dbReference type="SAM" id="MobiDB-lite"/>
    </source>
</evidence>
<dbReference type="AlphaFoldDB" id="A0A1M7ZZY9"/>
<evidence type="ECO:0000256" key="7">
    <source>
        <dbReference type="PIRNR" id="PIRNR017479"/>
    </source>
</evidence>
<dbReference type="CDD" id="cd14943">
    <property type="entry name" value="TRAPPC5_Trs31"/>
    <property type="match status" value="1"/>
</dbReference>
<comment type="subunit">
    <text evidence="7">Part of the multisubunit TRAPP (transport protein particle) complex.</text>
</comment>
<evidence type="ECO:0000256" key="5">
    <source>
        <dbReference type="ARBA" id="ARBA00022892"/>
    </source>
</evidence>
<evidence type="ECO:0000256" key="1">
    <source>
        <dbReference type="ARBA" id="ARBA00004240"/>
    </source>
</evidence>
<dbReference type="InterPro" id="IPR016696">
    <property type="entry name" value="TRAPP-I_su5"/>
</dbReference>
<comment type="similarity">
    <text evidence="2 7">Belongs to the TRAPP small subunits family. BET3 subfamily.</text>
</comment>
<dbReference type="PANTHER" id="PTHR20902:SF0">
    <property type="entry name" value="TRAFFICKING PROTEIN PARTICLE COMPLEX SUBUNIT 5"/>
    <property type="match status" value="1"/>
</dbReference>
<dbReference type="PANTHER" id="PTHR20902">
    <property type="entry name" value="41-2 PROTEIN ANTIGEN-RELATED"/>
    <property type="match status" value="1"/>
</dbReference>
<dbReference type="EMBL" id="LT671821">
    <property type="protein sequence ID" value="SHO75749.1"/>
    <property type="molecule type" value="Genomic_DNA"/>
</dbReference>
<keyword evidence="5 7" id="KW-0931">ER-Golgi transport</keyword>
<proteinExistence type="inferred from homology"/>
<evidence type="ECO:0000313" key="9">
    <source>
        <dbReference type="EMBL" id="SHO75749.1"/>
    </source>
</evidence>
<keyword evidence="4 7" id="KW-0256">Endoplasmic reticulum</keyword>
<reference evidence="10" key="1">
    <citation type="journal article" date="2017" name="Nucleic Acids Res.">
        <title>Proteogenomics produces comprehensive and highly accurate protein-coding gene annotation in a complete genome assembly of Malassezia sympodialis.</title>
        <authorList>
            <person name="Zhu Y."/>
            <person name="Engstroem P.G."/>
            <person name="Tellgren-Roth C."/>
            <person name="Baudo C.D."/>
            <person name="Kennell J.C."/>
            <person name="Sun S."/>
            <person name="Billmyre R.B."/>
            <person name="Schroeder M.S."/>
            <person name="Andersson A."/>
            <person name="Holm T."/>
            <person name="Sigurgeirsson B."/>
            <person name="Wu G."/>
            <person name="Sankaranarayanan S.R."/>
            <person name="Siddharthan R."/>
            <person name="Sanyal K."/>
            <person name="Lundeberg J."/>
            <person name="Nystedt B."/>
            <person name="Boekhout T."/>
            <person name="Dawson T.L. Jr."/>
            <person name="Heitman J."/>
            <person name="Scheynius A."/>
            <person name="Lehtioe J."/>
        </authorList>
    </citation>
    <scope>NUCLEOTIDE SEQUENCE [LARGE SCALE GENOMIC DNA]</scope>
    <source>
        <strain evidence="10">ATCC 42132</strain>
    </source>
</reference>
<evidence type="ECO:0000256" key="4">
    <source>
        <dbReference type="ARBA" id="ARBA00022824"/>
    </source>
</evidence>
<dbReference type="InterPro" id="IPR007194">
    <property type="entry name" value="TRAPP_component"/>
</dbReference>
<keyword evidence="6 7" id="KW-0333">Golgi apparatus</keyword>
<keyword evidence="10" id="KW-1185">Reference proteome</keyword>
<dbReference type="Pfam" id="PF04051">
    <property type="entry name" value="TRAPP"/>
    <property type="match status" value="1"/>
</dbReference>
<accession>A0A1M7ZZY9</accession>
<feature type="region of interest" description="Disordered" evidence="8">
    <location>
        <begin position="21"/>
        <end position="48"/>
    </location>
</feature>
<feature type="compositionally biased region" description="Low complexity" evidence="8">
    <location>
        <begin position="28"/>
        <end position="37"/>
    </location>
</feature>
<dbReference type="Gene3D" id="3.30.1380.20">
    <property type="entry name" value="Trafficking protein particle complex subunit 3"/>
    <property type="match status" value="1"/>
</dbReference>
<keyword evidence="3 7" id="KW-0813">Transport</keyword>
<evidence type="ECO:0000256" key="6">
    <source>
        <dbReference type="ARBA" id="ARBA00023034"/>
    </source>
</evidence>
<comment type="subcellular location">
    <subcellularLocation>
        <location evidence="1">Endoplasmic reticulum</location>
    </subcellularLocation>
    <subcellularLocation>
        <location evidence="7">Golgi apparatus</location>
        <location evidence="7">cis-Golgi network</location>
    </subcellularLocation>
</comment>